<protein>
    <submittedName>
        <fullName evidence="1">Uncharacterized protein</fullName>
    </submittedName>
</protein>
<name>A0A6C0C6K6_9ZZZZ</name>
<reference evidence="1" key="1">
    <citation type="journal article" date="2020" name="Nature">
        <title>Giant virus diversity and host interactions through global metagenomics.</title>
        <authorList>
            <person name="Schulz F."/>
            <person name="Roux S."/>
            <person name="Paez-Espino D."/>
            <person name="Jungbluth S."/>
            <person name="Walsh D.A."/>
            <person name="Denef V.J."/>
            <person name="McMahon K.D."/>
            <person name="Konstantinidis K.T."/>
            <person name="Eloe-Fadrosh E.A."/>
            <person name="Kyrpides N.C."/>
            <person name="Woyke T."/>
        </authorList>
    </citation>
    <scope>NUCLEOTIDE SEQUENCE</scope>
    <source>
        <strain evidence="1">GVMAG-M-3300020185-33</strain>
    </source>
</reference>
<evidence type="ECO:0000313" key="1">
    <source>
        <dbReference type="EMBL" id="QHS99153.1"/>
    </source>
</evidence>
<accession>A0A6C0C6K6</accession>
<proteinExistence type="predicted"/>
<dbReference type="EMBL" id="MN739335">
    <property type="protein sequence ID" value="QHS99153.1"/>
    <property type="molecule type" value="Genomic_DNA"/>
</dbReference>
<organism evidence="1">
    <name type="scientific">viral metagenome</name>
    <dbReference type="NCBI Taxonomy" id="1070528"/>
    <lineage>
        <taxon>unclassified sequences</taxon>
        <taxon>metagenomes</taxon>
        <taxon>organismal metagenomes</taxon>
    </lineage>
</organism>
<dbReference type="AlphaFoldDB" id="A0A6C0C6K6"/>
<sequence length="54" mass="6728">MWMRNYQGKIVYFDITKYHNEKDLYCALWKTKFNIDVEQKDMDFNREIMSIIIS</sequence>